<dbReference type="InterPro" id="IPR023753">
    <property type="entry name" value="FAD/NAD-binding_dom"/>
</dbReference>
<evidence type="ECO:0000256" key="3">
    <source>
        <dbReference type="ARBA" id="ARBA00011048"/>
    </source>
</evidence>
<comment type="caution">
    <text evidence="12">The sequence shown here is derived from an EMBL/GenBank/DDBJ whole genome shotgun (WGS) entry which is preliminary data.</text>
</comment>
<evidence type="ECO:0000256" key="1">
    <source>
        <dbReference type="ARBA" id="ARBA00001917"/>
    </source>
</evidence>
<dbReference type="InterPro" id="IPR036188">
    <property type="entry name" value="FAD/NAD-bd_sf"/>
</dbReference>
<keyword evidence="4" id="KW-0285">Flavoprotein</keyword>
<dbReference type="Pfam" id="PF07992">
    <property type="entry name" value="Pyr_redox_2"/>
    <property type="match status" value="1"/>
</dbReference>
<evidence type="ECO:0000259" key="11">
    <source>
        <dbReference type="Pfam" id="PF07992"/>
    </source>
</evidence>
<dbReference type="PRINTS" id="PR00469">
    <property type="entry name" value="PNDRDTASEII"/>
</dbReference>
<evidence type="ECO:0000256" key="5">
    <source>
        <dbReference type="ARBA" id="ARBA00022643"/>
    </source>
</evidence>
<protein>
    <submittedName>
        <fullName evidence="12">2,4-dienoyl-CoA reductase-like NADH-dependent reductase (Old Yellow Enzyme family)/thioredoxin reductase</fullName>
    </submittedName>
</protein>
<dbReference type="PANTHER" id="PTHR42917">
    <property type="entry name" value="2,4-DIENOYL-COA REDUCTASE"/>
    <property type="match status" value="1"/>
</dbReference>
<dbReference type="PRINTS" id="PR00368">
    <property type="entry name" value="FADPNR"/>
</dbReference>
<keyword evidence="13" id="KW-1185">Reference proteome</keyword>
<gene>
    <name evidence="12" type="ORF">HNR32_002502</name>
</gene>
<dbReference type="Gene3D" id="3.50.50.60">
    <property type="entry name" value="FAD/NAD(P)-binding domain"/>
    <property type="match status" value="1"/>
</dbReference>
<dbReference type="Pfam" id="PF00724">
    <property type="entry name" value="Oxidored_FMN"/>
    <property type="match status" value="1"/>
</dbReference>
<comment type="cofactor">
    <cofactor evidence="2">
        <name>[4Fe-4S] cluster</name>
        <dbReference type="ChEBI" id="CHEBI:49883"/>
    </cofactor>
</comment>
<dbReference type="Proteomes" id="UP000559117">
    <property type="component" value="Unassembled WGS sequence"/>
</dbReference>
<dbReference type="InterPro" id="IPR051793">
    <property type="entry name" value="NADH:flavin_oxidoreductase"/>
</dbReference>
<evidence type="ECO:0000256" key="7">
    <source>
        <dbReference type="ARBA" id="ARBA00023002"/>
    </source>
</evidence>
<organism evidence="12 13">
    <name type="scientific">Pectinatus brassicae</name>
    <dbReference type="NCBI Taxonomy" id="862415"/>
    <lineage>
        <taxon>Bacteria</taxon>
        <taxon>Bacillati</taxon>
        <taxon>Bacillota</taxon>
        <taxon>Negativicutes</taxon>
        <taxon>Selenomonadales</taxon>
        <taxon>Selenomonadaceae</taxon>
        <taxon>Pectinatus</taxon>
    </lineage>
</organism>
<dbReference type="EMBL" id="JACHFH010000043">
    <property type="protein sequence ID" value="MBB5337341.1"/>
    <property type="molecule type" value="Genomic_DNA"/>
</dbReference>
<evidence type="ECO:0000256" key="9">
    <source>
        <dbReference type="ARBA" id="ARBA00023014"/>
    </source>
</evidence>
<evidence type="ECO:0000313" key="12">
    <source>
        <dbReference type="EMBL" id="MBB5337341.1"/>
    </source>
</evidence>
<evidence type="ECO:0000313" key="13">
    <source>
        <dbReference type="Proteomes" id="UP000559117"/>
    </source>
</evidence>
<feature type="domain" description="NADH:flavin oxidoreductase/NADH oxidase N-terminal" evidence="10">
    <location>
        <begin position="4"/>
        <end position="332"/>
    </location>
</feature>
<dbReference type="AlphaFoldDB" id="A0A840UHX7"/>
<dbReference type="GO" id="GO:0010181">
    <property type="term" value="F:FMN binding"/>
    <property type="evidence" value="ECO:0007669"/>
    <property type="project" value="InterPro"/>
</dbReference>
<dbReference type="InterPro" id="IPR001155">
    <property type="entry name" value="OxRdtase_FMN_N"/>
</dbReference>
<dbReference type="SUPFAM" id="SSF51905">
    <property type="entry name" value="FAD/NAD(P)-binding domain"/>
    <property type="match status" value="1"/>
</dbReference>
<evidence type="ECO:0000256" key="4">
    <source>
        <dbReference type="ARBA" id="ARBA00022630"/>
    </source>
</evidence>
<dbReference type="GO" id="GO:0051536">
    <property type="term" value="F:iron-sulfur cluster binding"/>
    <property type="evidence" value="ECO:0007669"/>
    <property type="project" value="UniProtKB-KW"/>
</dbReference>
<dbReference type="InterPro" id="IPR013785">
    <property type="entry name" value="Aldolase_TIM"/>
</dbReference>
<dbReference type="Gene3D" id="3.40.50.720">
    <property type="entry name" value="NAD(P)-binding Rossmann-like Domain"/>
    <property type="match status" value="1"/>
</dbReference>
<keyword evidence="9" id="KW-0411">Iron-sulfur</keyword>
<reference evidence="12 13" key="1">
    <citation type="submission" date="2020-08" db="EMBL/GenBank/DDBJ databases">
        <title>Genomic Encyclopedia of Type Strains, Phase IV (KMG-IV): sequencing the most valuable type-strain genomes for metagenomic binning, comparative biology and taxonomic classification.</title>
        <authorList>
            <person name="Goeker M."/>
        </authorList>
    </citation>
    <scope>NUCLEOTIDE SEQUENCE [LARGE SCALE GENOMIC DNA]</scope>
    <source>
        <strain evidence="12 13">DSM 24661</strain>
    </source>
</reference>
<evidence type="ECO:0000256" key="2">
    <source>
        <dbReference type="ARBA" id="ARBA00001966"/>
    </source>
</evidence>
<keyword evidence="7" id="KW-0560">Oxidoreductase</keyword>
<dbReference type="RefSeq" id="WP_183863087.1">
    <property type="nucleotide sequence ID" value="NZ_JACHFH010000043.1"/>
</dbReference>
<dbReference type="SUPFAM" id="SSF51395">
    <property type="entry name" value="FMN-linked oxidoreductases"/>
    <property type="match status" value="1"/>
</dbReference>
<proteinExistence type="inferred from homology"/>
<keyword evidence="5" id="KW-0288">FMN</keyword>
<dbReference type="Gene3D" id="3.20.20.70">
    <property type="entry name" value="Aldolase class I"/>
    <property type="match status" value="1"/>
</dbReference>
<dbReference type="GO" id="GO:0046872">
    <property type="term" value="F:metal ion binding"/>
    <property type="evidence" value="ECO:0007669"/>
    <property type="project" value="UniProtKB-KW"/>
</dbReference>
<keyword evidence="8" id="KW-0408">Iron</keyword>
<evidence type="ECO:0000256" key="6">
    <source>
        <dbReference type="ARBA" id="ARBA00022723"/>
    </source>
</evidence>
<evidence type="ECO:0000256" key="8">
    <source>
        <dbReference type="ARBA" id="ARBA00023004"/>
    </source>
</evidence>
<name>A0A840UHX7_9FIRM</name>
<feature type="domain" description="FAD/NAD(P)-binding" evidence="11">
    <location>
        <begin position="381"/>
        <end position="610"/>
    </location>
</feature>
<evidence type="ECO:0000259" key="10">
    <source>
        <dbReference type="Pfam" id="PF00724"/>
    </source>
</evidence>
<dbReference type="GO" id="GO:0016491">
    <property type="term" value="F:oxidoreductase activity"/>
    <property type="evidence" value="ECO:0007669"/>
    <property type="project" value="UniProtKB-KW"/>
</dbReference>
<comment type="similarity">
    <text evidence="3">In the N-terminal section; belongs to the NADH:flavin oxidoreductase/NADH oxidase family.</text>
</comment>
<dbReference type="PANTHER" id="PTHR42917:SF2">
    <property type="entry name" value="2,4-DIENOYL-COA REDUCTASE [(2E)-ENOYL-COA-PRODUCING]"/>
    <property type="match status" value="1"/>
</dbReference>
<sequence length="640" mass="69121">MLKKIFSPIKIGTLEASNRLVVPAMVVNYCNEDGTATEKFIAYHEAKAKGGWGIIITEDYAVDPKGKGFTRIPGLWDDSQIPGHRELTKRVHQYASKIVAQIYHAGRQTNHLVINDQPVAPSPIPCPANQEIPHELTVTEIQQLVKNFGDCARRAQSAGFDGVEIHGGHGYLIAQFMSSYSNKRTDEYGGNIYNRMRFPLEILADIKKKVGNDFPIFFRISGDELVPGGRTIEDTKAIAILLEDAGVNVLHISAGAYGAMHGIIPPATLAHGWITDLAAEVKKVVDIPVITVGRINDPLLAESILRSGKADLVSMGRASLADPNMPQKALAGKFDEIIQCIGCLQGCVAKIVEGKAAQCILNPTLGREWEITIKPAEHKKKIFIAGGGPAGLEAAILASQRGHEVHVFEKSDKLGGQFYLASIPPSKGEIAGFIAWQIKQLKKFNVNIHLSRELTKEVVDLEKPDTVIVATGSRPIAIAIPGMENYHTVTAQDVLMGTVTTGARVAIIGGGLVGSETANHLANHGKNVTIIEMMPAIAVDEPFSVREFLLKDLADKGVRILTNFRVQKITAEGLVAAKFDCEENLGKFDTIVIAVGVKAVNELTHELAGKVNEIITIGDATTVRKALEAIHEGFNTGIAI</sequence>
<keyword evidence="6" id="KW-0479">Metal-binding</keyword>
<dbReference type="CDD" id="cd02803">
    <property type="entry name" value="OYE_like_FMN_family"/>
    <property type="match status" value="1"/>
</dbReference>
<accession>A0A840UHX7</accession>
<comment type="cofactor">
    <cofactor evidence="1">
        <name>FMN</name>
        <dbReference type="ChEBI" id="CHEBI:58210"/>
    </cofactor>
</comment>